<dbReference type="Proteomes" id="UP000236488">
    <property type="component" value="Unassembled WGS sequence"/>
</dbReference>
<sequence>MTVGGDGRSVASLRLGEEVDVVCRGDSLVSSDGSRRFVVYGEPEWDWWVEVAPDGSELPGMWEFWDDEGLAVCMVV</sequence>
<dbReference type="EMBL" id="PPEL01000032">
    <property type="protein sequence ID" value="PNV65407.1"/>
    <property type="molecule type" value="Genomic_DNA"/>
</dbReference>
<name>A0A2K2U515_9ACTN</name>
<dbReference type="RefSeq" id="WP_092199542.1">
    <property type="nucleotide sequence ID" value="NZ_PPEL01000032.1"/>
</dbReference>
<comment type="caution">
    <text evidence="1">The sequence shown here is derived from an EMBL/GenBank/DDBJ whole genome shotgun (WGS) entry which is preliminary data.</text>
</comment>
<evidence type="ECO:0000313" key="1">
    <source>
        <dbReference type="EMBL" id="PNV65407.1"/>
    </source>
</evidence>
<keyword evidence="2" id="KW-1185">Reference proteome</keyword>
<accession>A0A2K2U515</accession>
<organism evidence="1 2">
    <name type="scientific">Rubneribacter badeniensis</name>
    <dbReference type="NCBI Taxonomy" id="2070688"/>
    <lineage>
        <taxon>Bacteria</taxon>
        <taxon>Bacillati</taxon>
        <taxon>Actinomycetota</taxon>
        <taxon>Coriobacteriia</taxon>
        <taxon>Eggerthellales</taxon>
        <taxon>Eggerthellaceae</taxon>
        <taxon>Rubneribacter</taxon>
    </lineage>
</organism>
<protein>
    <submittedName>
        <fullName evidence="1">Uncharacterized protein</fullName>
    </submittedName>
</protein>
<evidence type="ECO:0000313" key="2">
    <source>
        <dbReference type="Proteomes" id="UP000236488"/>
    </source>
</evidence>
<reference evidence="1 2" key="1">
    <citation type="journal article" date="2018" name="Int. J. Syst. Evol. Microbiol.">
        <title>Rubneribacter badeniensis gen. nov., sp. nov. and Enteroscipio rubneri gen. nov., sp. nov., new members of the Eggerthellaceae isolated from human faeces.</title>
        <authorList>
            <person name="Danylec N."/>
            <person name="Gobl A."/>
            <person name="Stoll D.A."/>
            <person name="Hetzer B."/>
            <person name="Kulling S.E."/>
            <person name="Huch M."/>
        </authorList>
    </citation>
    <scope>NUCLEOTIDE SEQUENCE [LARGE SCALE GENOMIC DNA]</scope>
    <source>
        <strain evidence="1 2">ResAG-85</strain>
    </source>
</reference>
<dbReference type="AlphaFoldDB" id="A0A2K2U515"/>
<gene>
    <name evidence="1" type="ORF">C2L80_06735</name>
</gene>
<proteinExistence type="predicted"/>